<dbReference type="FunCoup" id="A0A0C2X981">
    <property type="interactions" value="425"/>
</dbReference>
<evidence type="ECO:0000256" key="4">
    <source>
        <dbReference type="ARBA" id="ARBA00022777"/>
    </source>
</evidence>
<feature type="compositionally biased region" description="Polar residues" evidence="7">
    <location>
        <begin position="403"/>
        <end position="412"/>
    </location>
</feature>
<feature type="compositionally biased region" description="Low complexity" evidence="7">
    <location>
        <begin position="776"/>
        <end position="788"/>
    </location>
</feature>
<dbReference type="InterPro" id="IPR050538">
    <property type="entry name" value="MAP_kinase_kinase_kinase"/>
</dbReference>
<dbReference type="PROSITE" id="PS00107">
    <property type="entry name" value="PROTEIN_KINASE_ATP"/>
    <property type="match status" value="1"/>
</dbReference>
<feature type="region of interest" description="Disordered" evidence="7">
    <location>
        <begin position="721"/>
        <end position="746"/>
    </location>
</feature>
<feature type="compositionally biased region" description="Pro residues" evidence="7">
    <location>
        <begin position="789"/>
        <end position="801"/>
    </location>
</feature>
<dbReference type="STRING" id="946122.A0A0C2X981"/>
<feature type="compositionally biased region" description="Polar residues" evidence="7">
    <location>
        <begin position="373"/>
        <end position="383"/>
    </location>
</feature>
<feature type="compositionally biased region" description="Polar residues" evidence="7">
    <location>
        <begin position="122"/>
        <end position="143"/>
    </location>
</feature>
<feature type="compositionally biased region" description="Polar residues" evidence="7">
    <location>
        <begin position="182"/>
        <end position="191"/>
    </location>
</feature>
<feature type="compositionally biased region" description="Polar residues" evidence="7">
    <location>
        <begin position="617"/>
        <end position="626"/>
    </location>
</feature>
<dbReference type="FunFam" id="3.30.200.20:FF:000387">
    <property type="entry name" value="Serine/threonine-protein kinase STE11"/>
    <property type="match status" value="1"/>
</dbReference>
<dbReference type="InterPro" id="IPR017441">
    <property type="entry name" value="Protein_kinase_ATP_BS"/>
</dbReference>
<evidence type="ECO:0000256" key="7">
    <source>
        <dbReference type="SAM" id="MobiDB-lite"/>
    </source>
</evidence>
<dbReference type="EMBL" id="KN818223">
    <property type="protein sequence ID" value="KIL70932.1"/>
    <property type="molecule type" value="Genomic_DNA"/>
</dbReference>
<dbReference type="FunFam" id="1.10.510.10:FF:000182">
    <property type="entry name" value="MAP kinase kinase kinase mkh1"/>
    <property type="match status" value="1"/>
</dbReference>
<feature type="compositionally biased region" description="Low complexity" evidence="7">
    <location>
        <begin position="729"/>
        <end position="741"/>
    </location>
</feature>
<dbReference type="SMART" id="SM00220">
    <property type="entry name" value="S_TKc"/>
    <property type="match status" value="1"/>
</dbReference>
<dbReference type="PROSITE" id="PS50011">
    <property type="entry name" value="PROTEIN_KINASE_DOM"/>
    <property type="match status" value="1"/>
</dbReference>
<dbReference type="Gene3D" id="1.10.510.10">
    <property type="entry name" value="Transferase(Phosphotransferase) domain 1"/>
    <property type="match status" value="1"/>
</dbReference>
<evidence type="ECO:0000259" key="8">
    <source>
        <dbReference type="PROSITE" id="PS50011"/>
    </source>
</evidence>
<dbReference type="SUPFAM" id="SSF56112">
    <property type="entry name" value="Protein kinase-like (PK-like)"/>
    <property type="match status" value="1"/>
</dbReference>
<protein>
    <recommendedName>
        <fullName evidence="8">Protein kinase domain-containing protein</fullName>
    </recommendedName>
</protein>
<evidence type="ECO:0000256" key="1">
    <source>
        <dbReference type="ARBA" id="ARBA00006529"/>
    </source>
</evidence>
<dbReference type="InterPro" id="IPR008271">
    <property type="entry name" value="Ser/Thr_kinase_AS"/>
</dbReference>
<feature type="compositionally biased region" description="Basic and acidic residues" evidence="7">
    <location>
        <begin position="501"/>
        <end position="524"/>
    </location>
</feature>
<dbReference type="InterPro" id="IPR000719">
    <property type="entry name" value="Prot_kinase_dom"/>
</dbReference>
<organism evidence="9 10">
    <name type="scientific">Amanita muscaria (strain Koide BX008)</name>
    <dbReference type="NCBI Taxonomy" id="946122"/>
    <lineage>
        <taxon>Eukaryota</taxon>
        <taxon>Fungi</taxon>
        <taxon>Dikarya</taxon>
        <taxon>Basidiomycota</taxon>
        <taxon>Agaricomycotina</taxon>
        <taxon>Agaricomycetes</taxon>
        <taxon>Agaricomycetidae</taxon>
        <taxon>Agaricales</taxon>
        <taxon>Pluteineae</taxon>
        <taxon>Amanitaceae</taxon>
        <taxon>Amanita</taxon>
    </lineage>
</organism>
<feature type="region of interest" description="Disordered" evidence="7">
    <location>
        <begin position="83"/>
        <end position="198"/>
    </location>
</feature>
<feature type="compositionally biased region" description="Basic and acidic residues" evidence="7">
    <location>
        <begin position="360"/>
        <end position="369"/>
    </location>
</feature>
<keyword evidence="5 6" id="KW-0067">ATP-binding</keyword>
<feature type="compositionally biased region" description="Polar residues" evidence="7">
    <location>
        <begin position="916"/>
        <end position="928"/>
    </location>
</feature>
<feature type="compositionally biased region" description="Polar residues" evidence="7">
    <location>
        <begin position="758"/>
        <end position="768"/>
    </location>
</feature>
<feature type="region of interest" description="Disordered" evidence="7">
    <location>
        <begin position="916"/>
        <end position="969"/>
    </location>
</feature>
<feature type="compositionally biased region" description="Basic and acidic residues" evidence="7">
    <location>
        <begin position="939"/>
        <end position="951"/>
    </location>
</feature>
<feature type="compositionally biased region" description="Acidic residues" evidence="7">
    <location>
        <begin position="20"/>
        <end position="29"/>
    </location>
</feature>
<evidence type="ECO:0000313" key="9">
    <source>
        <dbReference type="EMBL" id="KIL70932.1"/>
    </source>
</evidence>
<accession>A0A0C2X981</accession>
<keyword evidence="10" id="KW-1185">Reference proteome</keyword>
<feature type="binding site" evidence="6">
    <location>
        <position position="1125"/>
    </location>
    <ligand>
        <name>ATP</name>
        <dbReference type="ChEBI" id="CHEBI:30616"/>
    </ligand>
</feature>
<feature type="compositionally biased region" description="Low complexity" evidence="7">
    <location>
        <begin position="426"/>
        <end position="443"/>
    </location>
</feature>
<name>A0A0C2X981_AMAMK</name>
<proteinExistence type="inferred from homology"/>
<keyword evidence="3 6" id="KW-0547">Nucleotide-binding</keyword>
<feature type="region of interest" description="Disordered" evidence="7">
    <location>
        <begin position="857"/>
        <end position="887"/>
    </location>
</feature>
<evidence type="ECO:0000256" key="2">
    <source>
        <dbReference type="ARBA" id="ARBA00022679"/>
    </source>
</evidence>
<evidence type="ECO:0000256" key="6">
    <source>
        <dbReference type="PROSITE-ProRule" id="PRU10141"/>
    </source>
</evidence>
<dbReference type="HOGENOM" id="CLU_004980_0_0_1"/>
<feature type="compositionally biased region" description="Low complexity" evidence="7">
    <location>
        <begin position="865"/>
        <end position="881"/>
    </location>
</feature>
<dbReference type="InParanoid" id="A0A0C2X981"/>
<feature type="region of interest" description="Disordered" evidence="7">
    <location>
        <begin position="325"/>
        <end position="578"/>
    </location>
</feature>
<comment type="similarity">
    <text evidence="1">Belongs to the protein kinase superfamily. STE Ser/Thr protein kinase family. MAP kinase kinase kinase subfamily.</text>
</comment>
<dbReference type="PROSITE" id="PS00108">
    <property type="entry name" value="PROTEIN_KINASE_ST"/>
    <property type="match status" value="1"/>
</dbReference>
<feature type="region of interest" description="Disordered" evidence="7">
    <location>
        <begin position="1"/>
        <end position="45"/>
    </location>
</feature>
<feature type="region of interest" description="Disordered" evidence="7">
    <location>
        <begin position="608"/>
        <end position="709"/>
    </location>
</feature>
<feature type="compositionally biased region" description="Polar residues" evidence="7">
    <location>
        <begin position="83"/>
        <end position="98"/>
    </location>
</feature>
<dbReference type="InterPro" id="IPR011009">
    <property type="entry name" value="Kinase-like_dom_sf"/>
</dbReference>
<dbReference type="PANTHER" id="PTHR48016">
    <property type="entry name" value="MAP KINASE KINASE KINASE SSK2-RELATED-RELATED"/>
    <property type="match status" value="1"/>
</dbReference>
<dbReference type="PANTHER" id="PTHR48016:SF48">
    <property type="entry name" value="SERINE_THREONINE-PROTEIN KINASE BCK1_SLK1_SSP31"/>
    <property type="match status" value="1"/>
</dbReference>
<feature type="compositionally biased region" description="Polar residues" evidence="7">
    <location>
        <begin position="540"/>
        <end position="552"/>
    </location>
</feature>
<dbReference type="GO" id="GO:0000196">
    <property type="term" value="P:cell integrity MAPK cascade"/>
    <property type="evidence" value="ECO:0007669"/>
    <property type="project" value="UniProtKB-ARBA"/>
</dbReference>
<keyword evidence="2" id="KW-0808">Transferase</keyword>
<feature type="domain" description="Protein kinase" evidence="8">
    <location>
        <begin position="1096"/>
        <end position="1362"/>
    </location>
</feature>
<feature type="compositionally biased region" description="Polar residues" evidence="7">
    <location>
        <begin position="681"/>
        <end position="700"/>
    </location>
</feature>
<feature type="region of interest" description="Disordered" evidence="7">
    <location>
        <begin position="758"/>
        <end position="814"/>
    </location>
</feature>
<dbReference type="Proteomes" id="UP000054549">
    <property type="component" value="Unassembled WGS sequence"/>
</dbReference>
<evidence type="ECO:0000313" key="10">
    <source>
        <dbReference type="Proteomes" id="UP000054549"/>
    </source>
</evidence>
<keyword evidence="4" id="KW-0418">Kinase</keyword>
<feature type="compositionally biased region" description="Low complexity" evidence="7">
    <location>
        <begin position="993"/>
        <end position="1013"/>
    </location>
</feature>
<evidence type="ECO:0000256" key="3">
    <source>
        <dbReference type="ARBA" id="ARBA00022741"/>
    </source>
</evidence>
<reference evidence="9 10" key="1">
    <citation type="submission" date="2014-04" db="EMBL/GenBank/DDBJ databases">
        <title>Evolutionary Origins and Diversification of the Mycorrhizal Mutualists.</title>
        <authorList>
            <consortium name="DOE Joint Genome Institute"/>
            <consortium name="Mycorrhizal Genomics Consortium"/>
            <person name="Kohler A."/>
            <person name="Kuo A."/>
            <person name="Nagy L.G."/>
            <person name="Floudas D."/>
            <person name="Copeland A."/>
            <person name="Barry K.W."/>
            <person name="Cichocki N."/>
            <person name="Veneault-Fourrey C."/>
            <person name="LaButti K."/>
            <person name="Lindquist E.A."/>
            <person name="Lipzen A."/>
            <person name="Lundell T."/>
            <person name="Morin E."/>
            <person name="Murat C."/>
            <person name="Riley R."/>
            <person name="Ohm R."/>
            <person name="Sun H."/>
            <person name="Tunlid A."/>
            <person name="Henrissat B."/>
            <person name="Grigoriev I.V."/>
            <person name="Hibbett D.S."/>
            <person name="Martin F."/>
        </authorList>
    </citation>
    <scope>NUCLEOTIDE SEQUENCE [LARGE SCALE GENOMIC DNA]</scope>
    <source>
        <strain evidence="9 10">Koide BX008</strain>
    </source>
</reference>
<gene>
    <name evidence="9" type="ORF">M378DRAFT_1036718</name>
</gene>
<sequence>MADDLRGPKFRRRLYIANPDPDDPSEDRDYDPPTTITHGYHHDANATNFYGGWYPGSVYAATRPSPSTPSRYIPPLSTVNLTTVQSNSHSHPGLSPSNTSSPAAEESTPPPSTPGLLPQLNDPVNNDLPQQDPQGTERSSSDSLICRAGKIPRNITSAPQQHAKGPRPADTYVRRPRPVLPTQDTSTPTINSANSSLSISSDKSDVNKLLIVVTADSERYVTVDITGAKNAAVIRECIFSKLKICQDEEQSQYSIYKTEIGDFAIGDALTDEQLFGLCRDRGDNKGSLKFLISHKNAVVHQEPSRPYTPVIPSIPPPVLPNFPPSPVRIKARSRSRHGSVSSVSEPHTAEATGYEADLDNGDKEKDSHKPVRHQQQPSHSNQVSPPPPALRKVSNPPVRPNSPAKTSSSPPISSERHRPQEETDAPSISLPSISPLRPSFPILEDVTSLPPLPSHIRTGSDGTEHILKPCESYQDTKLAKQRMAPPLPPPPGPAYKTRSGSPREELSSTTKEARSRVEETKQDTDEWTLIPHPGEMEFGTFSQESRTSPTVSRNHRQQHGSPVRYVPQTPYSSSRVKSIRPPISIPASLRPAAVPIPANYLVSWKVEDGGNRKNGLVSPSSATSRLSKGAKSMDNLRAGSSYPGPGSYQQSQYKRNPLPVSHARENNYYNGVVTPSVPKSYESSRQSRPPLPTQNSTPPDLNQHGYRSPYSTFSLALPLTRPQSAHADSPTSPSSSQPQYSNDLSDNSRLSHAILSHNPTHVSIPSRQHYSDRQSDTYSSSEASRSTPPRSPASPLSPPYPSHSEGSTSNVPSKLGILNEDELSASTVKQEDRGKMATLINISNNSESTLIASRLLEIDNPPSPGSSTTATTVTTPSSPYTADDDDFGSEFGTMIWKKRPEPKSPMRPQLTVQIATPKTDVSTSSTVREQLHRPSISRVSKEEADREDKKSRGNTFIERSDLTWAPRPPPEDVYDRLEEFFPEHDLDKPVIEAGSGSTSPTAAEAAATLAPPSQVADVPEKKGIVRARKSIRYVAEDFKKRIDRKSTNVATCHSNLLRKRNTKLWGSKVEEVTTAQARTSSVASETSPSSAPTFKWIRGELIGKGTYGRVYLAMNANTGEMMAVKQVESPQTASDRNDSRQASMVQALKLESETLKDLDHPNIVQYLGFEETPTNLSIFLEYVPGGSVGSCLLKHGRFDENVVKSFTHQILDGLHYLHSKGILHRDLKADNILVEMSGVCKISDFGISKRTDDIGGGAFTAMQGTVFWMAPEVINTQKKGYNFKVDIWSVGCVVLEMWAGKRPWTGEEMFAVMFKLYQSKLPPPVPDDVSLSELADDFRMRCFAMNPEERATAVELMAHPYLKLPPEWQFSKFT</sequence>
<dbReference type="Pfam" id="PF00069">
    <property type="entry name" value="Pkinase"/>
    <property type="match status" value="1"/>
</dbReference>
<dbReference type="GO" id="GO:0004709">
    <property type="term" value="F:MAP kinase kinase kinase activity"/>
    <property type="evidence" value="ECO:0007669"/>
    <property type="project" value="UniProtKB-ARBA"/>
</dbReference>
<feature type="region of interest" description="Disordered" evidence="7">
    <location>
        <begin position="993"/>
        <end position="1014"/>
    </location>
</feature>
<evidence type="ECO:0000256" key="5">
    <source>
        <dbReference type="ARBA" id="ARBA00022840"/>
    </source>
</evidence>
<dbReference type="GO" id="GO:0005524">
    <property type="term" value="F:ATP binding"/>
    <property type="evidence" value="ECO:0007669"/>
    <property type="project" value="UniProtKB-UniRule"/>
</dbReference>
<dbReference type="OrthoDB" id="266718at2759"/>